<name>A0ABR3LN81_9TELE</name>
<evidence type="ECO:0000313" key="1">
    <source>
        <dbReference type="EMBL" id="KAL1253780.1"/>
    </source>
</evidence>
<comment type="caution">
    <text evidence="1">The sequence shown here is derived from an EMBL/GenBank/DDBJ whole genome shotgun (WGS) entry which is preliminary data.</text>
</comment>
<reference evidence="1 2" key="1">
    <citation type="submission" date="2023-09" db="EMBL/GenBank/DDBJ databases">
        <authorList>
            <person name="Wang M."/>
        </authorList>
    </citation>
    <scope>NUCLEOTIDE SEQUENCE [LARGE SCALE GENOMIC DNA]</scope>
    <source>
        <strain evidence="1">GT-2023</strain>
        <tissue evidence="1">Liver</tissue>
    </source>
</reference>
<gene>
    <name evidence="1" type="ORF">QQF64_016009</name>
</gene>
<dbReference type="EMBL" id="JAYMGO010000020">
    <property type="protein sequence ID" value="KAL1253780.1"/>
    <property type="molecule type" value="Genomic_DNA"/>
</dbReference>
<evidence type="ECO:0000313" key="2">
    <source>
        <dbReference type="Proteomes" id="UP001558613"/>
    </source>
</evidence>
<keyword evidence="2" id="KW-1185">Reference proteome</keyword>
<sequence length="138" mass="15718">MLDGTSSHTVLSACGLIMANGSMGRLHIPSHHCPQSNKGFHCGSVRRYPPPRYGALHGTCGITLVRSTQTCPHHYYHACIAVSVWRRLLWEGWWGRDPLRHHMKDRLGVPPYASQKDGGWIESRIENREDRKVLMYCL</sequence>
<proteinExistence type="predicted"/>
<dbReference type="Proteomes" id="UP001558613">
    <property type="component" value="Unassembled WGS sequence"/>
</dbReference>
<organism evidence="1 2">
    <name type="scientific">Cirrhinus molitorella</name>
    <name type="common">mud carp</name>
    <dbReference type="NCBI Taxonomy" id="172907"/>
    <lineage>
        <taxon>Eukaryota</taxon>
        <taxon>Metazoa</taxon>
        <taxon>Chordata</taxon>
        <taxon>Craniata</taxon>
        <taxon>Vertebrata</taxon>
        <taxon>Euteleostomi</taxon>
        <taxon>Actinopterygii</taxon>
        <taxon>Neopterygii</taxon>
        <taxon>Teleostei</taxon>
        <taxon>Ostariophysi</taxon>
        <taxon>Cypriniformes</taxon>
        <taxon>Cyprinidae</taxon>
        <taxon>Labeoninae</taxon>
        <taxon>Labeonini</taxon>
        <taxon>Cirrhinus</taxon>
    </lineage>
</organism>
<accession>A0ABR3LN81</accession>
<protein>
    <submittedName>
        <fullName evidence="1">Uncharacterized protein</fullName>
    </submittedName>
</protein>